<dbReference type="RefSeq" id="WP_095414330.1">
    <property type="nucleotide sequence ID" value="NZ_CP018477.1"/>
</dbReference>
<evidence type="ECO:0000313" key="3">
    <source>
        <dbReference type="Proteomes" id="UP000215086"/>
    </source>
</evidence>
<protein>
    <submittedName>
        <fullName evidence="2">Uncharacterized protein</fullName>
    </submittedName>
</protein>
<dbReference type="AlphaFoldDB" id="A0A286RD09"/>
<name>A0A286RD09_9BACT</name>
<proteinExistence type="inferred from homology"/>
<sequence>MLPDLEQRNVQQLEDLNQRGGRMLTVVDLIEAETLSADMAATVMYALAQGASLLTAARPGGAGKTTLLAAFLNLLPPGVKIITVDSPSVVRQALQVSPATPECFLVHEIGDGNWYGYLWGRPVADYFRLIGSQRRIASCLHADTLQELTEILLHPPLGVARDDLDRVGLLAFIHVDFSAHRGYRVRRRVARLECRAPFVPKSFRFEWDPLADKFLVRSPENGTETQATTSDNLAAWFASPVFELFRQFIAALMEKNARYLADVRREVLAFYREHPELIKR</sequence>
<evidence type="ECO:0000256" key="1">
    <source>
        <dbReference type="ARBA" id="ARBA00006611"/>
    </source>
</evidence>
<organism evidence="2 3">
    <name type="scientific">Thermogutta terrifontis</name>
    <dbReference type="NCBI Taxonomy" id="1331910"/>
    <lineage>
        <taxon>Bacteria</taxon>
        <taxon>Pseudomonadati</taxon>
        <taxon>Planctomycetota</taxon>
        <taxon>Planctomycetia</taxon>
        <taxon>Pirellulales</taxon>
        <taxon>Thermoguttaceae</taxon>
        <taxon>Thermogutta</taxon>
    </lineage>
</organism>
<dbReference type="Proteomes" id="UP000215086">
    <property type="component" value="Chromosome"/>
</dbReference>
<dbReference type="InterPro" id="IPR050921">
    <property type="entry name" value="T4SS_GSP_E_ATPase"/>
</dbReference>
<gene>
    <name evidence="2" type="ORF">THTE_1244</name>
</gene>
<comment type="similarity">
    <text evidence="1">Belongs to the GSP E family.</text>
</comment>
<evidence type="ECO:0000313" key="2">
    <source>
        <dbReference type="EMBL" id="ASV73846.1"/>
    </source>
</evidence>
<dbReference type="SUPFAM" id="SSF52540">
    <property type="entry name" value="P-loop containing nucleoside triphosphate hydrolases"/>
    <property type="match status" value="1"/>
</dbReference>
<dbReference type="PANTHER" id="PTHR30486">
    <property type="entry name" value="TWITCHING MOTILITY PROTEIN PILT"/>
    <property type="match status" value="1"/>
</dbReference>
<reference evidence="2 3" key="1">
    <citation type="journal article" name="Front. Microbiol.">
        <title>Sugar Metabolism of the First Thermophilic Planctomycete Thermogutta terrifontis: Comparative Genomic and Transcriptomic Approaches.</title>
        <authorList>
            <person name="Elcheninov A.G."/>
            <person name="Menzel P."/>
            <person name="Gudbergsdottir S.R."/>
            <person name="Slesarev A.I."/>
            <person name="Kadnikov V.V."/>
            <person name="Krogh A."/>
            <person name="Bonch-Osmolovskaya E.A."/>
            <person name="Peng X."/>
            <person name="Kublanov I.V."/>
        </authorList>
    </citation>
    <scope>NUCLEOTIDE SEQUENCE [LARGE SCALE GENOMIC DNA]</scope>
    <source>
        <strain evidence="2 3">R1</strain>
    </source>
</reference>
<keyword evidence="3" id="KW-1185">Reference proteome</keyword>
<dbReference type="KEGG" id="ttf:THTE_1244"/>
<dbReference type="GO" id="GO:0016887">
    <property type="term" value="F:ATP hydrolysis activity"/>
    <property type="evidence" value="ECO:0007669"/>
    <property type="project" value="InterPro"/>
</dbReference>
<dbReference type="PANTHER" id="PTHR30486:SF6">
    <property type="entry name" value="TYPE IV PILUS RETRACTATION ATPASE PILT"/>
    <property type="match status" value="1"/>
</dbReference>
<dbReference type="Gene3D" id="3.40.50.300">
    <property type="entry name" value="P-loop containing nucleotide triphosphate hydrolases"/>
    <property type="match status" value="1"/>
</dbReference>
<accession>A0A286RD09</accession>
<dbReference type="InterPro" id="IPR027417">
    <property type="entry name" value="P-loop_NTPase"/>
</dbReference>
<dbReference type="EMBL" id="CP018477">
    <property type="protein sequence ID" value="ASV73846.1"/>
    <property type="molecule type" value="Genomic_DNA"/>
</dbReference>